<dbReference type="AlphaFoldDB" id="A0A7W3MVV5"/>
<evidence type="ECO:0000256" key="1">
    <source>
        <dbReference type="ARBA" id="ARBA00022527"/>
    </source>
</evidence>
<dbReference type="CDD" id="cd16936">
    <property type="entry name" value="HATPase_RsbW-like"/>
    <property type="match status" value="1"/>
</dbReference>
<sequence>MARRHVLGELRALRLEPALADDVVLMVSELATNVVQHATRSQDGQMRPPAGAELWMYRRIASSQHELLVAVFDQSPERPYRVDSGAVGLDSEGGRGLMLVDAMARGRWGAYPTRSRLANRLGKVTWFAVPMPHVRLNEPEPWERDTVEAGKVLRTLLSRRGFGSILLRACPESGLAVLSVATGLTVWCQAGHFRWRGPGGQRRAPIGDVSAVAEEIVHLHVTAARPGHHPA</sequence>
<proteinExistence type="predicted"/>
<accession>A0A7W3MVV5</accession>
<dbReference type="PANTHER" id="PTHR35526:SF3">
    <property type="entry name" value="ANTI-SIGMA-F FACTOR RSBW"/>
    <property type="match status" value="1"/>
</dbReference>
<dbReference type="EMBL" id="JACJII010000001">
    <property type="protein sequence ID" value="MBA9002847.1"/>
    <property type="molecule type" value="Genomic_DNA"/>
</dbReference>
<gene>
    <name evidence="3" type="ORF">HNR21_001729</name>
</gene>
<dbReference type="PANTHER" id="PTHR35526">
    <property type="entry name" value="ANTI-SIGMA-F FACTOR RSBW-RELATED"/>
    <property type="match status" value="1"/>
</dbReference>
<keyword evidence="1" id="KW-0808">Transferase</keyword>
<dbReference type="Proteomes" id="UP000539313">
    <property type="component" value="Unassembled WGS sequence"/>
</dbReference>
<feature type="domain" description="Histidine kinase/HSP90-like ATPase" evidence="2">
    <location>
        <begin position="4"/>
        <end position="104"/>
    </location>
</feature>
<keyword evidence="1" id="KW-0418">Kinase</keyword>
<keyword evidence="1" id="KW-0723">Serine/threonine-protein kinase</keyword>
<dbReference type="Pfam" id="PF13581">
    <property type="entry name" value="HATPase_c_2"/>
    <property type="match status" value="1"/>
</dbReference>
<reference evidence="3 4" key="1">
    <citation type="submission" date="2020-08" db="EMBL/GenBank/DDBJ databases">
        <title>Sequencing the genomes of 1000 actinobacteria strains.</title>
        <authorList>
            <person name="Klenk H.-P."/>
        </authorList>
    </citation>
    <scope>NUCLEOTIDE SEQUENCE [LARGE SCALE GENOMIC DNA]</scope>
    <source>
        <strain evidence="3 4">DSM 45823</strain>
    </source>
</reference>
<dbReference type="GO" id="GO:0004674">
    <property type="term" value="F:protein serine/threonine kinase activity"/>
    <property type="evidence" value="ECO:0007669"/>
    <property type="project" value="UniProtKB-KW"/>
</dbReference>
<dbReference type="InterPro" id="IPR003594">
    <property type="entry name" value="HATPase_dom"/>
</dbReference>
<protein>
    <submittedName>
        <fullName evidence="3">Anti-sigma regulatory factor (Ser/Thr protein kinase)</fullName>
    </submittedName>
</protein>
<name>A0A7W3MVV5_9ACTN</name>
<dbReference type="Gene3D" id="3.30.565.10">
    <property type="entry name" value="Histidine kinase-like ATPase, C-terminal domain"/>
    <property type="match status" value="1"/>
</dbReference>
<dbReference type="InterPro" id="IPR050267">
    <property type="entry name" value="Anti-sigma-factor_SerPK"/>
</dbReference>
<evidence type="ECO:0000259" key="2">
    <source>
        <dbReference type="Pfam" id="PF13581"/>
    </source>
</evidence>
<evidence type="ECO:0000313" key="4">
    <source>
        <dbReference type="Proteomes" id="UP000539313"/>
    </source>
</evidence>
<keyword evidence="4" id="KW-1185">Reference proteome</keyword>
<comment type="caution">
    <text evidence="3">The sequence shown here is derived from an EMBL/GenBank/DDBJ whole genome shotgun (WGS) entry which is preliminary data.</text>
</comment>
<evidence type="ECO:0000313" key="3">
    <source>
        <dbReference type="EMBL" id="MBA9002847.1"/>
    </source>
</evidence>
<dbReference type="InterPro" id="IPR036890">
    <property type="entry name" value="HATPase_C_sf"/>
</dbReference>
<organism evidence="3 4">
    <name type="scientific">Thermomonospora cellulosilytica</name>
    <dbReference type="NCBI Taxonomy" id="1411118"/>
    <lineage>
        <taxon>Bacteria</taxon>
        <taxon>Bacillati</taxon>
        <taxon>Actinomycetota</taxon>
        <taxon>Actinomycetes</taxon>
        <taxon>Streptosporangiales</taxon>
        <taxon>Thermomonosporaceae</taxon>
        <taxon>Thermomonospora</taxon>
    </lineage>
</organism>